<dbReference type="GO" id="GO:0003677">
    <property type="term" value="F:DNA binding"/>
    <property type="evidence" value="ECO:0007669"/>
    <property type="project" value="InterPro"/>
</dbReference>
<dbReference type="AlphaFoldDB" id="A0A1H4GHB8"/>
<dbReference type="InterPro" id="IPR007159">
    <property type="entry name" value="SpoVT-AbrB_dom"/>
</dbReference>
<dbReference type="Pfam" id="PF04014">
    <property type="entry name" value="MazE_antitoxin"/>
    <property type="match status" value="1"/>
</dbReference>
<evidence type="ECO:0000313" key="3">
    <source>
        <dbReference type="Proteomes" id="UP000199397"/>
    </source>
</evidence>
<dbReference type="InterPro" id="IPR037914">
    <property type="entry name" value="SpoVT-AbrB_sf"/>
</dbReference>
<accession>A0A1H4GHB8</accession>
<evidence type="ECO:0000313" key="2">
    <source>
        <dbReference type="EMBL" id="SEB08964.1"/>
    </source>
</evidence>
<name>A0A1H4GHB8_9GAMM</name>
<feature type="domain" description="SpoVT-AbrB" evidence="1">
    <location>
        <begin position="6"/>
        <end position="51"/>
    </location>
</feature>
<dbReference type="NCBIfam" id="TIGR01439">
    <property type="entry name" value="lp_hng_hel_AbrB"/>
    <property type="match status" value="1"/>
</dbReference>
<proteinExistence type="predicted"/>
<keyword evidence="3" id="KW-1185">Reference proteome</keyword>
<evidence type="ECO:0000259" key="1">
    <source>
        <dbReference type="SMART" id="SM00966"/>
    </source>
</evidence>
<protein>
    <submittedName>
        <fullName evidence="2">Looped-hinge helix DNA binding domain-containing protein, AbrB family</fullName>
    </submittedName>
</protein>
<dbReference type="SUPFAM" id="SSF89447">
    <property type="entry name" value="AbrB/MazE/MraZ-like"/>
    <property type="match status" value="1"/>
</dbReference>
<organism evidence="2 3">
    <name type="scientific">Thiothrix caldifontis</name>
    <dbReference type="NCBI Taxonomy" id="525918"/>
    <lineage>
        <taxon>Bacteria</taxon>
        <taxon>Pseudomonadati</taxon>
        <taxon>Pseudomonadota</taxon>
        <taxon>Gammaproteobacteria</taxon>
        <taxon>Thiotrichales</taxon>
        <taxon>Thiotrichaceae</taxon>
        <taxon>Thiothrix</taxon>
    </lineage>
</organism>
<dbReference type="SMART" id="SM00966">
    <property type="entry name" value="SpoVT_AbrB"/>
    <property type="match status" value="1"/>
</dbReference>
<dbReference type="EMBL" id="FNQP01000034">
    <property type="protein sequence ID" value="SEB08964.1"/>
    <property type="molecule type" value="Genomic_DNA"/>
</dbReference>
<dbReference type="Proteomes" id="UP000199397">
    <property type="component" value="Unassembled WGS sequence"/>
</dbReference>
<dbReference type="STRING" id="525918.SAMN05660964_03488"/>
<sequence>MPVTYVQVKRKYQVTIPAALRKRLNLHEGDMLEVREQEGVINDDRIKFPPHITPIIISKLML</sequence>
<gene>
    <name evidence="2" type="ORF">SAMN05660964_03488</name>
</gene>
<reference evidence="2 3" key="1">
    <citation type="submission" date="2016-10" db="EMBL/GenBank/DDBJ databases">
        <authorList>
            <person name="de Groot N.N."/>
        </authorList>
    </citation>
    <scope>NUCLEOTIDE SEQUENCE [LARGE SCALE GENOMIC DNA]</scope>
    <source>
        <strain evidence="2 3">DSM 21228</strain>
    </source>
</reference>
<dbReference type="Gene3D" id="2.10.260.10">
    <property type="match status" value="1"/>
</dbReference>